<organism evidence="1 2">
    <name type="scientific">Aggregatibacter aphrophilus</name>
    <name type="common">Haemophilus aphrophilus</name>
    <dbReference type="NCBI Taxonomy" id="732"/>
    <lineage>
        <taxon>Bacteria</taxon>
        <taxon>Pseudomonadati</taxon>
        <taxon>Pseudomonadota</taxon>
        <taxon>Gammaproteobacteria</taxon>
        <taxon>Pasteurellales</taxon>
        <taxon>Pasteurellaceae</taxon>
        <taxon>Aggregatibacter</taxon>
    </lineage>
</organism>
<dbReference type="AlphaFoldDB" id="A0AAP7L3Y9"/>
<gene>
    <name evidence="1" type="ORF">BBB52_01535</name>
</gene>
<comment type="caution">
    <text evidence="1">The sequence shown here is derived from an EMBL/GenBank/DDBJ whole genome shotgun (WGS) entry which is preliminary data.</text>
</comment>
<protein>
    <submittedName>
        <fullName evidence="1">Uncharacterized protein</fullName>
    </submittedName>
</protein>
<evidence type="ECO:0000313" key="1">
    <source>
        <dbReference type="EMBL" id="OBY54158.1"/>
    </source>
</evidence>
<sequence length="69" mass="7982">MARVSQRVPFCFYLHVMTRALSKKILSKTSQISTALFFILRSGSQKCGHFLVRFFLFGKIRPLIDSTRV</sequence>
<dbReference type="Proteomes" id="UP000092746">
    <property type="component" value="Unassembled WGS sequence"/>
</dbReference>
<proteinExistence type="predicted"/>
<reference evidence="1 2" key="1">
    <citation type="submission" date="2016-06" db="EMBL/GenBank/DDBJ databases">
        <title>Simultaneous identification of Haemophilus influenzae and Haemophilus haemolyticus using TaqMan real-time PCR.</title>
        <authorList>
            <person name="Price E.P."/>
            <person name="Sarovich D.S."/>
            <person name="Harris T."/>
            <person name="Spargo J.C."/>
            <person name="Nosworthy E."/>
            <person name="Beissbarth J."/>
            <person name="Smith-Vaughan H."/>
        </authorList>
    </citation>
    <scope>NUCLEOTIDE SEQUENCE [LARGE SCALE GENOMIC DNA]</scope>
    <source>
        <strain evidence="1 2">ATCC 7901</strain>
    </source>
</reference>
<evidence type="ECO:0000313" key="2">
    <source>
        <dbReference type="Proteomes" id="UP000092746"/>
    </source>
</evidence>
<name>A0AAP7L3Y9_AGGAP</name>
<accession>A0AAP7L3Y9</accession>
<dbReference type="EMBL" id="MAQE01000001">
    <property type="protein sequence ID" value="OBY54158.1"/>
    <property type="molecule type" value="Genomic_DNA"/>
</dbReference>